<sequence>MTSIFCTRFKVENDQRELNFLRIKTTNTNNYDYDFKVHCKEAITNIQIKSDSNINPAIINGFFKGFISQAIKICSEKYINKPIQFIIDMFVENGHKRTNLETIVANYLSSKNNPNNKITKKLENNVAIIKLPWLPTLGPKLRKALKTYNVKVIFTTSPNLNTILCNNKSRFMPNSNPGVYKLMCSCGRIYIGETKKRILQRSIEHQINCMNGNWHASEECHGIFDWLHLKILSINSSYHERKIKESLEMN</sequence>
<proteinExistence type="predicted"/>
<evidence type="ECO:0000313" key="1">
    <source>
        <dbReference type="Proteomes" id="UP001652625"/>
    </source>
</evidence>
<accession>A0ABM4DHQ6</accession>
<reference evidence="2" key="1">
    <citation type="submission" date="2025-08" db="UniProtKB">
        <authorList>
            <consortium name="RefSeq"/>
        </authorList>
    </citation>
    <scope>IDENTIFICATION</scope>
</reference>
<dbReference type="PANTHER" id="PTHR21301">
    <property type="entry name" value="REVERSE TRANSCRIPTASE"/>
    <property type="match status" value="1"/>
</dbReference>
<name>A0ABM4DHQ6_HYDVU</name>
<gene>
    <name evidence="2" type="primary">LOC136090971</name>
</gene>
<keyword evidence="1" id="KW-1185">Reference proteome</keyword>
<evidence type="ECO:0000313" key="2">
    <source>
        <dbReference type="RefSeq" id="XP_065674025.1"/>
    </source>
</evidence>
<dbReference type="PANTHER" id="PTHR21301:SF10">
    <property type="entry name" value="REVERSE TRANSCRIPTASE DOMAIN-CONTAINING PROTEIN"/>
    <property type="match status" value="1"/>
</dbReference>
<dbReference type="GeneID" id="136090971"/>
<dbReference type="Proteomes" id="UP001652625">
    <property type="component" value="Chromosome 14"/>
</dbReference>
<organism evidence="1 2">
    <name type="scientific">Hydra vulgaris</name>
    <name type="common">Hydra</name>
    <name type="synonym">Hydra attenuata</name>
    <dbReference type="NCBI Taxonomy" id="6087"/>
    <lineage>
        <taxon>Eukaryota</taxon>
        <taxon>Metazoa</taxon>
        <taxon>Cnidaria</taxon>
        <taxon>Hydrozoa</taxon>
        <taxon>Hydroidolina</taxon>
        <taxon>Anthoathecata</taxon>
        <taxon>Aplanulata</taxon>
        <taxon>Hydridae</taxon>
        <taxon>Hydra</taxon>
    </lineage>
</organism>
<protein>
    <submittedName>
        <fullName evidence="2">Uncharacterized protein LOC136090971</fullName>
    </submittedName>
</protein>
<dbReference type="RefSeq" id="XP_065674025.1">
    <property type="nucleotide sequence ID" value="XM_065817953.1"/>
</dbReference>